<dbReference type="AlphaFoldDB" id="A0A8T0F8J8"/>
<name>A0A8T0F8J8_ARGBR</name>
<accession>A0A8T0F8J8</accession>
<dbReference type="EMBL" id="JABXBU010000015">
    <property type="protein sequence ID" value="KAF8787534.1"/>
    <property type="molecule type" value="Genomic_DNA"/>
</dbReference>
<protein>
    <submittedName>
        <fullName evidence="3">Uncharacterized protein</fullName>
    </submittedName>
</protein>
<evidence type="ECO:0000313" key="3">
    <source>
        <dbReference type="EMBL" id="KAF8787534.1"/>
    </source>
</evidence>
<evidence type="ECO:0000313" key="4">
    <source>
        <dbReference type="Proteomes" id="UP000807504"/>
    </source>
</evidence>
<proteinExistence type="predicted"/>
<keyword evidence="2" id="KW-1133">Transmembrane helix</keyword>
<dbReference type="Proteomes" id="UP000807504">
    <property type="component" value="Unassembled WGS sequence"/>
</dbReference>
<evidence type="ECO:0000256" key="1">
    <source>
        <dbReference type="SAM" id="MobiDB-lite"/>
    </source>
</evidence>
<feature type="region of interest" description="Disordered" evidence="1">
    <location>
        <begin position="86"/>
        <end position="130"/>
    </location>
</feature>
<sequence>MCISSSEVFTFSFLCTLIQINWLIIGSEFQIQELSILAPPTKAPNHPGKKSRKKITPPRHQCLILALFNTTLLVFLALPMMDGLAKGGPSSSVDTDNTTPPPHCSHTPSPSIVQPDKVSSPPPTLTPPFP</sequence>
<organism evidence="3 4">
    <name type="scientific">Argiope bruennichi</name>
    <name type="common">Wasp spider</name>
    <name type="synonym">Aranea bruennichi</name>
    <dbReference type="NCBI Taxonomy" id="94029"/>
    <lineage>
        <taxon>Eukaryota</taxon>
        <taxon>Metazoa</taxon>
        <taxon>Ecdysozoa</taxon>
        <taxon>Arthropoda</taxon>
        <taxon>Chelicerata</taxon>
        <taxon>Arachnida</taxon>
        <taxon>Araneae</taxon>
        <taxon>Araneomorphae</taxon>
        <taxon>Entelegynae</taxon>
        <taxon>Araneoidea</taxon>
        <taxon>Araneidae</taxon>
        <taxon>Argiope</taxon>
    </lineage>
</organism>
<keyword evidence="2" id="KW-0812">Transmembrane</keyword>
<keyword evidence="2" id="KW-0472">Membrane</keyword>
<feature type="transmembrane region" description="Helical" evidence="2">
    <location>
        <begin position="62"/>
        <end position="81"/>
    </location>
</feature>
<evidence type="ECO:0000256" key="2">
    <source>
        <dbReference type="SAM" id="Phobius"/>
    </source>
</evidence>
<reference evidence="3" key="2">
    <citation type="submission" date="2020-06" db="EMBL/GenBank/DDBJ databases">
        <authorList>
            <person name="Sheffer M."/>
        </authorList>
    </citation>
    <scope>NUCLEOTIDE SEQUENCE</scope>
</reference>
<gene>
    <name evidence="3" type="ORF">HNY73_009117</name>
</gene>
<reference evidence="3" key="1">
    <citation type="journal article" date="2020" name="bioRxiv">
        <title>Chromosome-level reference genome of the European wasp spider Argiope bruennichi: a resource for studies on range expansion and evolutionary adaptation.</title>
        <authorList>
            <person name="Sheffer M.M."/>
            <person name="Hoppe A."/>
            <person name="Krehenwinkel H."/>
            <person name="Uhl G."/>
            <person name="Kuss A.W."/>
            <person name="Jensen L."/>
            <person name="Jensen C."/>
            <person name="Gillespie R.G."/>
            <person name="Hoff K.J."/>
            <person name="Prost S."/>
        </authorList>
    </citation>
    <scope>NUCLEOTIDE SEQUENCE</scope>
</reference>
<keyword evidence="4" id="KW-1185">Reference proteome</keyword>
<comment type="caution">
    <text evidence="3">The sequence shown here is derived from an EMBL/GenBank/DDBJ whole genome shotgun (WGS) entry which is preliminary data.</text>
</comment>
<feature type="compositionally biased region" description="Pro residues" evidence="1">
    <location>
        <begin position="120"/>
        <end position="130"/>
    </location>
</feature>